<comment type="caution">
    <text evidence="2">The sequence shown here is derived from an EMBL/GenBank/DDBJ whole genome shotgun (WGS) entry which is preliminary data.</text>
</comment>
<evidence type="ECO:0000313" key="2">
    <source>
        <dbReference type="EMBL" id="MPM36926.1"/>
    </source>
</evidence>
<sequence>MNILIVTTKEWNKSNAIIYKSQNPQYNIEIITRNNDFTLENIKNFNPDIIFFPHWSWLIPKEIYEAYECIVFHMTDLPYGRGGSPLQNLISRDIKHTKISAIRVDGGIDTGNIYLKEPLDLYGSAEEIFVRASRIIFNKMIPHIVNNRPIPLPQEGTIETFQRLSQKDNELKPEFDLNKIYNYIRMVDGEGYPNAFIKFGDYKIKFSRASLKYNKIIATVEIEKEED</sequence>
<dbReference type="SUPFAM" id="SSF50486">
    <property type="entry name" value="FMT C-terminal domain-like"/>
    <property type="match status" value="1"/>
</dbReference>
<protein>
    <submittedName>
        <fullName evidence="2">Methionyl-tRNA formyltransferase</fullName>
        <ecNumber evidence="2">2.1.2.9</ecNumber>
    </submittedName>
</protein>
<evidence type="ECO:0000259" key="1">
    <source>
        <dbReference type="Pfam" id="PF21553"/>
    </source>
</evidence>
<dbReference type="EC" id="2.1.2.9" evidence="2"/>
<dbReference type="Pfam" id="PF21553">
    <property type="entry name" value="Formyl_trans_C_2"/>
    <property type="match status" value="1"/>
</dbReference>
<reference evidence="2" key="1">
    <citation type="submission" date="2019-08" db="EMBL/GenBank/DDBJ databases">
        <authorList>
            <person name="Kucharzyk K."/>
            <person name="Murdoch R.W."/>
            <person name="Higgins S."/>
            <person name="Loffler F."/>
        </authorList>
    </citation>
    <scope>NUCLEOTIDE SEQUENCE</scope>
</reference>
<dbReference type="InterPro" id="IPR011034">
    <property type="entry name" value="Formyl_transferase-like_C_sf"/>
</dbReference>
<dbReference type="InterPro" id="IPR049355">
    <property type="entry name" value="Formyl_trans-like_C"/>
</dbReference>
<accession>A0A644Z7U2</accession>
<gene>
    <name evidence="2" type="primary">fmt_28</name>
    <name evidence="2" type="ORF">SDC9_83530</name>
</gene>
<dbReference type="Gene3D" id="3.40.50.170">
    <property type="entry name" value="Formyl transferase, N-terminal domain"/>
    <property type="match status" value="1"/>
</dbReference>
<proteinExistence type="predicted"/>
<dbReference type="GO" id="GO:0004479">
    <property type="term" value="F:methionyl-tRNA formyltransferase activity"/>
    <property type="evidence" value="ECO:0007669"/>
    <property type="project" value="UniProtKB-EC"/>
</dbReference>
<dbReference type="CDD" id="cd08821">
    <property type="entry name" value="FMT_core_like_1"/>
    <property type="match status" value="1"/>
</dbReference>
<feature type="domain" description="Methionyl-tRNA formyltransferase-like C-terminal" evidence="1">
    <location>
        <begin position="167"/>
        <end position="222"/>
    </location>
</feature>
<name>A0A644Z7U2_9ZZZZ</name>
<dbReference type="EMBL" id="VSSQ01007772">
    <property type="protein sequence ID" value="MPM36926.1"/>
    <property type="molecule type" value="Genomic_DNA"/>
</dbReference>
<dbReference type="InterPro" id="IPR036477">
    <property type="entry name" value="Formyl_transf_N_sf"/>
</dbReference>
<dbReference type="SUPFAM" id="SSF53328">
    <property type="entry name" value="Formyltransferase"/>
    <property type="match status" value="1"/>
</dbReference>
<dbReference type="Gene3D" id="3.10.25.20">
    <property type="match status" value="1"/>
</dbReference>
<organism evidence="2">
    <name type="scientific">bioreactor metagenome</name>
    <dbReference type="NCBI Taxonomy" id="1076179"/>
    <lineage>
        <taxon>unclassified sequences</taxon>
        <taxon>metagenomes</taxon>
        <taxon>ecological metagenomes</taxon>
    </lineage>
</organism>
<dbReference type="AlphaFoldDB" id="A0A644Z7U2"/>
<keyword evidence="2" id="KW-0808">Transferase</keyword>